<name>A0A317EB93_9PROT</name>
<proteinExistence type="predicted"/>
<sequence>MKFNLFKSWLRPAETRSLATPSPEMLALFGAGTTAAGIAVGPETALRSPTAAACVRAIAETIGALPIHVFQRTDAGRERDTAHPVAGLLAGDANPWTSSVELRTALQVDALLHGRAFALLIKSGGRVRELHRLAPSAVAVETDDETGEPLFRVNLRAGGQRTYSWSDILFLQTPGGTIDRPINLTDLAREAIGLDLAMAEHQGRLFSSGARPSGVLEYGKALSPEVVKRLRASFDAQHAGAGNSGKTLILEDGMVFKSMQFNSVDLQFLELRRFAVQEIARTYRVPGTLIGDLERATWRNVEELSRQFLTFTLLPWLDIWEAALARVLFTPRERTTRFLEFVTDDLLRGDITARFTALGQAVGAPWMKPNEARALENRPPVEGGDELVRQAGQTGANIRPLVKDQSQ</sequence>
<feature type="region of interest" description="Disordered" evidence="1">
    <location>
        <begin position="376"/>
        <end position="407"/>
    </location>
</feature>
<dbReference type="RefSeq" id="WP_109904830.1">
    <property type="nucleotide sequence ID" value="NZ_QGLE01000004.1"/>
</dbReference>
<dbReference type="EMBL" id="QGLE01000004">
    <property type="protein sequence ID" value="PWR24219.1"/>
    <property type="molecule type" value="Genomic_DNA"/>
</dbReference>
<dbReference type="NCBIfam" id="TIGR01537">
    <property type="entry name" value="portal_HK97"/>
    <property type="match status" value="1"/>
</dbReference>
<evidence type="ECO:0000313" key="3">
    <source>
        <dbReference type="Proteomes" id="UP000245461"/>
    </source>
</evidence>
<dbReference type="Proteomes" id="UP000245461">
    <property type="component" value="Unassembled WGS sequence"/>
</dbReference>
<reference evidence="2 3" key="1">
    <citation type="submission" date="2018-05" db="EMBL/GenBank/DDBJ databases">
        <title>Zavarzinia sp. HR-AS.</title>
        <authorList>
            <person name="Lee Y."/>
            <person name="Jeon C.O."/>
        </authorList>
    </citation>
    <scope>NUCLEOTIDE SEQUENCE [LARGE SCALE GENOMIC DNA]</scope>
    <source>
        <strain evidence="2 3">HR-AS</strain>
    </source>
</reference>
<accession>A0A317EB93</accession>
<dbReference type="InterPro" id="IPR006427">
    <property type="entry name" value="Portal_HK97"/>
</dbReference>
<evidence type="ECO:0000313" key="2">
    <source>
        <dbReference type="EMBL" id="PWR24219.1"/>
    </source>
</evidence>
<comment type="caution">
    <text evidence="2">The sequence shown here is derived from an EMBL/GenBank/DDBJ whole genome shotgun (WGS) entry which is preliminary data.</text>
</comment>
<dbReference type="AlphaFoldDB" id="A0A317EB93"/>
<evidence type="ECO:0000256" key="1">
    <source>
        <dbReference type="SAM" id="MobiDB-lite"/>
    </source>
</evidence>
<dbReference type="InterPro" id="IPR006944">
    <property type="entry name" value="Phage/GTA_portal"/>
</dbReference>
<organism evidence="2 3">
    <name type="scientific">Zavarzinia aquatilis</name>
    <dbReference type="NCBI Taxonomy" id="2211142"/>
    <lineage>
        <taxon>Bacteria</taxon>
        <taxon>Pseudomonadati</taxon>
        <taxon>Pseudomonadota</taxon>
        <taxon>Alphaproteobacteria</taxon>
        <taxon>Rhodospirillales</taxon>
        <taxon>Zavarziniaceae</taxon>
        <taxon>Zavarzinia</taxon>
    </lineage>
</organism>
<gene>
    <name evidence="2" type="ORF">DKG74_08860</name>
</gene>
<protein>
    <submittedName>
        <fullName evidence="2">Phage portal protein</fullName>
    </submittedName>
</protein>
<dbReference type="OrthoDB" id="7592047at2"/>
<keyword evidence="3" id="KW-1185">Reference proteome</keyword>
<dbReference type="Pfam" id="PF04860">
    <property type="entry name" value="Phage_portal"/>
    <property type="match status" value="1"/>
</dbReference>